<proteinExistence type="predicted"/>
<accession>A0A829W5S1</accession>
<comment type="caution">
    <text evidence="1">The sequence shown here is derived from an EMBL/GenBank/DDBJ whole genome shotgun (WGS) entry which is preliminary data.</text>
</comment>
<protein>
    <submittedName>
        <fullName evidence="1">Uncharacterized protein</fullName>
    </submittedName>
</protein>
<evidence type="ECO:0000313" key="1">
    <source>
        <dbReference type="EMBL" id="GEA35274.1"/>
    </source>
</evidence>
<evidence type="ECO:0000313" key="2">
    <source>
        <dbReference type="Proteomes" id="UP000315200"/>
    </source>
</evidence>
<reference evidence="1 2" key="1">
    <citation type="submission" date="2019-06" db="EMBL/GenBank/DDBJ databases">
        <title>Draft genome sequence of [Clostridium] clostridioforme NBRC 113352.</title>
        <authorList>
            <person name="Miura T."/>
            <person name="Furukawa M."/>
            <person name="Shimamura M."/>
            <person name="Ohyama Y."/>
            <person name="Yamazoe A."/>
            <person name="Kawasaki H."/>
        </authorList>
    </citation>
    <scope>NUCLEOTIDE SEQUENCE [LARGE SCALE GENOMIC DNA]</scope>
    <source>
        <strain evidence="1 2">NBRC 113352</strain>
    </source>
</reference>
<gene>
    <name evidence="1" type="ORF">Ccl03g_09870</name>
</gene>
<dbReference type="Proteomes" id="UP000315200">
    <property type="component" value="Unassembled WGS sequence"/>
</dbReference>
<organism evidence="1 2">
    <name type="scientific">Enterocloster clostridioformis</name>
    <dbReference type="NCBI Taxonomy" id="1531"/>
    <lineage>
        <taxon>Bacteria</taxon>
        <taxon>Bacillati</taxon>
        <taxon>Bacillota</taxon>
        <taxon>Clostridia</taxon>
        <taxon>Lachnospirales</taxon>
        <taxon>Lachnospiraceae</taxon>
        <taxon>Enterocloster</taxon>
    </lineage>
</organism>
<name>A0A829W5S1_9FIRM</name>
<sequence length="76" mass="8766">MTILRFFRDFIKAMESLGHSAEGMSGTLIHILCRSFFQQLHEFVSHGLPREQAVTCAVTLSRFQHAGWVRIMELDE</sequence>
<dbReference type="EMBL" id="BJLB01000001">
    <property type="protein sequence ID" value="GEA35274.1"/>
    <property type="molecule type" value="Genomic_DNA"/>
</dbReference>
<dbReference type="AlphaFoldDB" id="A0A829W5S1"/>